<protein>
    <submittedName>
        <fullName evidence="1">Uncharacterized protein</fullName>
    </submittedName>
</protein>
<evidence type="ECO:0000313" key="1">
    <source>
        <dbReference type="EMBL" id="KAI9909395.1"/>
    </source>
</evidence>
<keyword evidence="2" id="KW-1185">Reference proteome</keyword>
<comment type="caution">
    <text evidence="1">The sequence shown here is derived from an EMBL/GenBank/DDBJ whole genome shotgun (WGS) entry which is preliminary data.</text>
</comment>
<sequence>MAWTTQNFSSMSDPPRRRIVGRTLELASSCQKINSIDQRLARRISLRTAKRDYKAQVATVMLEIRSPLAFPRNFAPTHFGFRNTFSALTFALFQRTGYFLYDHGHGKLFRGCNVSLHLFALDGSSHSSLSINTLERIGQKYADYCPMNVGYSFFVWRLHELIESRAPGHTKDESPGRILLSDV</sequence>
<organism evidence="1 2">
    <name type="scientific">Peronosclerospora sorghi</name>
    <dbReference type="NCBI Taxonomy" id="230839"/>
    <lineage>
        <taxon>Eukaryota</taxon>
        <taxon>Sar</taxon>
        <taxon>Stramenopiles</taxon>
        <taxon>Oomycota</taxon>
        <taxon>Peronosporomycetes</taxon>
        <taxon>Peronosporales</taxon>
        <taxon>Peronosporaceae</taxon>
        <taxon>Peronosclerospora</taxon>
    </lineage>
</organism>
<dbReference type="Proteomes" id="UP001163321">
    <property type="component" value="Chromosome 7"/>
</dbReference>
<accession>A0ACC0VTV1</accession>
<name>A0ACC0VTV1_9STRA</name>
<gene>
    <name evidence="1" type="ORF">PsorP6_014527</name>
</gene>
<proteinExistence type="predicted"/>
<reference evidence="1 2" key="1">
    <citation type="journal article" date="2022" name="bioRxiv">
        <title>The genome of the oomycete Peronosclerospora sorghi, a cosmopolitan pathogen of maize and sorghum, is inflated with dispersed pseudogenes.</title>
        <authorList>
            <person name="Fletcher K."/>
            <person name="Martin F."/>
            <person name="Isakeit T."/>
            <person name="Cavanaugh K."/>
            <person name="Magill C."/>
            <person name="Michelmore R."/>
        </authorList>
    </citation>
    <scope>NUCLEOTIDE SEQUENCE [LARGE SCALE GENOMIC DNA]</scope>
    <source>
        <strain evidence="1">P6</strain>
    </source>
</reference>
<dbReference type="EMBL" id="CM047586">
    <property type="protein sequence ID" value="KAI9909395.1"/>
    <property type="molecule type" value="Genomic_DNA"/>
</dbReference>
<evidence type="ECO:0000313" key="2">
    <source>
        <dbReference type="Proteomes" id="UP001163321"/>
    </source>
</evidence>